<dbReference type="PANTHER" id="PTHR15507">
    <property type="entry name" value="ZINC FINGER PROTEIN RLF"/>
    <property type="match status" value="1"/>
</dbReference>
<dbReference type="Pfam" id="PF25580">
    <property type="entry name" value="TPR_Rlf"/>
    <property type="match status" value="1"/>
</dbReference>
<dbReference type="GO" id="GO:0008270">
    <property type="term" value="F:zinc ion binding"/>
    <property type="evidence" value="ECO:0007669"/>
    <property type="project" value="UniProtKB-KW"/>
</dbReference>
<evidence type="ECO:0000256" key="9">
    <source>
        <dbReference type="ARBA" id="ARBA00023125"/>
    </source>
</evidence>
<evidence type="ECO:0000259" key="13">
    <source>
        <dbReference type="Pfam" id="PF25580"/>
    </source>
</evidence>
<evidence type="ECO:0000313" key="15">
    <source>
        <dbReference type="Proteomes" id="UP001460270"/>
    </source>
</evidence>
<keyword evidence="5" id="KW-0677">Repeat</keyword>
<feature type="domain" description="Zinc finger protein Rlf/292/654 TPR repeats" evidence="13">
    <location>
        <begin position="1"/>
        <end position="97"/>
    </location>
</feature>
<proteinExistence type="inferred from homology"/>
<dbReference type="InterPro" id="IPR052251">
    <property type="entry name" value="GH-ZnFinger_Regulators"/>
</dbReference>
<keyword evidence="3" id="KW-0597">Phosphoprotein</keyword>
<accession>A0AAW0NBW8</accession>
<evidence type="ECO:0000256" key="10">
    <source>
        <dbReference type="ARBA" id="ARBA00023163"/>
    </source>
</evidence>
<dbReference type="AlphaFoldDB" id="A0AAW0NBW8"/>
<dbReference type="GO" id="GO:0003677">
    <property type="term" value="F:DNA binding"/>
    <property type="evidence" value="ECO:0007669"/>
    <property type="project" value="UniProtKB-KW"/>
</dbReference>
<keyword evidence="4" id="KW-0479">Metal-binding</keyword>
<evidence type="ECO:0000256" key="11">
    <source>
        <dbReference type="ARBA" id="ARBA00023242"/>
    </source>
</evidence>
<sequence>MASLVPNDLEICRACALLVFFLERSVEAYKMVYILYMLPDQEYHVDCCPIGNRVRFETLQALKKDLYFDPEFWNLVALRTNCLKLMSEKVLNTALEEIMEEKWVPSYCRKKTVLSSCRAKCTKENVVVKKKKPQKEDHQNHKDAKDKPPTRKVGRPRLNKEHSMKKKGNKVTKQWKNTSSEPMRRSSFWQLDKLHHNRALDYRENKRSTRHSEKVPTKRMIRTPKWLLEDSGTLDKNAPLMVRRRYQSFPYLPLRRRTVAVKNHIKDDVKSEPDTDNDKKQQKEVPIDSQTASTAPQVVLELSLPDNELLGTFTDESCNRHSGLPQILFYKPTVKVPTENLPEKTSLIDEVILKAQDATSFVKCYIVMPGNQKGRKSGQKLKAHFQLLHALQDKWMFQVCCNSVITSCGDESHHLFTVSPNGRENS</sequence>
<evidence type="ECO:0000256" key="8">
    <source>
        <dbReference type="ARBA" id="ARBA00023015"/>
    </source>
</evidence>
<evidence type="ECO:0000256" key="4">
    <source>
        <dbReference type="ARBA" id="ARBA00022723"/>
    </source>
</evidence>
<feature type="compositionally biased region" description="Basic and acidic residues" evidence="12">
    <location>
        <begin position="264"/>
        <end position="286"/>
    </location>
</feature>
<keyword evidence="15" id="KW-1185">Reference proteome</keyword>
<keyword evidence="10" id="KW-0804">Transcription</keyword>
<evidence type="ECO:0000256" key="7">
    <source>
        <dbReference type="ARBA" id="ARBA00022833"/>
    </source>
</evidence>
<dbReference type="Proteomes" id="UP001460270">
    <property type="component" value="Unassembled WGS sequence"/>
</dbReference>
<dbReference type="GO" id="GO:0005634">
    <property type="term" value="C:nucleus"/>
    <property type="evidence" value="ECO:0007669"/>
    <property type="project" value="UniProtKB-SubCell"/>
</dbReference>
<dbReference type="EMBL" id="JBBPFD010000016">
    <property type="protein sequence ID" value="KAK7893300.1"/>
    <property type="molecule type" value="Genomic_DNA"/>
</dbReference>
<comment type="subcellular location">
    <subcellularLocation>
        <location evidence="1">Nucleus</location>
    </subcellularLocation>
</comment>
<reference evidence="15" key="1">
    <citation type="submission" date="2024-04" db="EMBL/GenBank/DDBJ databases">
        <title>Salinicola lusitanus LLJ914,a marine bacterium isolated from the Okinawa Trough.</title>
        <authorList>
            <person name="Li J."/>
        </authorList>
    </citation>
    <scope>NUCLEOTIDE SEQUENCE [LARGE SCALE GENOMIC DNA]</scope>
</reference>
<evidence type="ECO:0000256" key="3">
    <source>
        <dbReference type="ARBA" id="ARBA00022553"/>
    </source>
</evidence>
<dbReference type="GO" id="GO:0000981">
    <property type="term" value="F:DNA-binding transcription factor activity, RNA polymerase II-specific"/>
    <property type="evidence" value="ECO:0007669"/>
    <property type="project" value="TreeGrafter"/>
</dbReference>
<name>A0AAW0NBW8_9GOBI</name>
<keyword evidence="8" id="KW-0805">Transcription regulation</keyword>
<keyword evidence="9" id="KW-0238">DNA-binding</keyword>
<feature type="region of interest" description="Disordered" evidence="12">
    <location>
        <begin position="128"/>
        <end position="184"/>
    </location>
</feature>
<evidence type="ECO:0000256" key="1">
    <source>
        <dbReference type="ARBA" id="ARBA00004123"/>
    </source>
</evidence>
<feature type="compositionally biased region" description="Basic residues" evidence="12">
    <location>
        <begin position="150"/>
        <end position="170"/>
    </location>
</feature>
<keyword evidence="11" id="KW-0539">Nucleus</keyword>
<evidence type="ECO:0000256" key="12">
    <source>
        <dbReference type="SAM" id="MobiDB-lite"/>
    </source>
</evidence>
<organism evidence="14 15">
    <name type="scientific">Mugilogobius chulae</name>
    <name type="common">yellowstripe goby</name>
    <dbReference type="NCBI Taxonomy" id="88201"/>
    <lineage>
        <taxon>Eukaryota</taxon>
        <taxon>Metazoa</taxon>
        <taxon>Chordata</taxon>
        <taxon>Craniata</taxon>
        <taxon>Vertebrata</taxon>
        <taxon>Euteleostomi</taxon>
        <taxon>Actinopterygii</taxon>
        <taxon>Neopterygii</taxon>
        <taxon>Teleostei</taxon>
        <taxon>Neoteleostei</taxon>
        <taxon>Acanthomorphata</taxon>
        <taxon>Gobiaria</taxon>
        <taxon>Gobiiformes</taxon>
        <taxon>Gobioidei</taxon>
        <taxon>Gobiidae</taxon>
        <taxon>Gobionellinae</taxon>
        <taxon>Mugilogobius</taxon>
    </lineage>
</organism>
<dbReference type="InterPro" id="IPR057986">
    <property type="entry name" value="TPR_Rlf/292/654"/>
</dbReference>
<keyword evidence="7" id="KW-0862">Zinc</keyword>
<gene>
    <name evidence="14" type="ORF">WMY93_022452</name>
</gene>
<dbReference type="PANTHER" id="PTHR15507:SF16">
    <property type="entry name" value="ZINC FINGER PROTEIN 654"/>
    <property type="match status" value="1"/>
</dbReference>
<protein>
    <recommendedName>
        <fullName evidence="13">Zinc finger protein Rlf/292/654 TPR repeats domain-containing protein</fullName>
    </recommendedName>
</protein>
<feature type="compositionally biased region" description="Polar residues" evidence="12">
    <location>
        <begin position="171"/>
        <end position="181"/>
    </location>
</feature>
<comment type="caution">
    <text evidence="14">The sequence shown here is derived from an EMBL/GenBank/DDBJ whole genome shotgun (WGS) entry which is preliminary data.</text>
</comment>
<evidence type="ECO:0000256" key="6">
    <source>
        <dbReference type="ARBA" id="ARBA00022771"/>
    </source>
</evidence>
<evidence type="ECO:0000256" key="5">
    <source>
        <dbReference type="ARBA" id="ARBA00022737"/>
    </source>
</evidence>
<evidence type="ECO:0000256" key="2">
    <source>
        <dbReference type="ARBA" id="ARBA00006991"/>
    </source>
</evidence>
<evidence type="ECO:0000313" key="14">
    <source>
        <dbReference type="EMBL" id="KAK7893300.1"/>
    </source>
</evidence>
<feature type="compositionally biased region" description="Basic and acidic residues" evidence="12">
    <location>
        <begin position="134"/>
        <end position="149"/>
    </location>
</feature>
<feature type="region of interest" description="Disordered" evidence="12">
    <location>
        <begin position="263"/>
        <end position="292"/>
    </location>
</feature>
<comment type="similarity">
    <text evidence="2">Belongs to the krueppel C2H2-type zinc-finger protein family.</text>
</comment>
<keyword evidence="6" id="KW-0863">Zinc-finger</keyword>